<dbReference type="STRING" id="1450537.A0A395HTI4"/>
<feature type="region of interest" description="Disordered" evidence="5">
    <location>
        <begin position="1"/>
        <end position="113"/>
    </location>
</feature>
<evidence type="ECO:0000256" key="3">
    <source>
        <dbReference type="ARBA" id="ARBA00023242"/>
    </source>
</evidence>
<evidence type="ECO:0000259" key="7">
    <source>
        <dbReference type="PROSITE" id="PS50961"/>
    </source>
</evidence>
<evidence type="ECO:0000256" key="4">
    <source>
        <dbReference type="PROSITE-ProRule" id="PRU00332"/>
    </source>
</evidence>
<dbReference type="GO" id="GO:0006396">
    <property type="term" value="P:RNA processing"/>
    <property type="evidence" value="ECO:0007669"/>
    <property type="project" value="InterPro"/>
</dbReference>
<evidence type="ECO:0000313" key="9">
    <source>
        <dbReference type="Proteomes" id="UP000248961"/>
    </source>
</evidence>
<keyword evidence="9" id="KW-1185">Reference proteome</keyword>
<dbReference type="SMART" id="SM00715">
    <property type="entry name" value="LA"/>
    <property type="match status" value="1"/>
</dbReference>
<dbReference type="VEuPathDB" id="FungiDB:BO97DRAFT_406360"/>
<feature type="compositionally biased region" description="Basic and acidic residues" evidence="5">
    <location>
        <begin position="354"/>
        <end position="373"/>
    </location>
</feature>
<dbReference type="RefSeq" id="XP_025550281.1">
    <property type="nucleotide sequence ID" value="XM_025695405.1"/>
</dbReference>
<feature type="compositionally biased region" description="Low complexity" evidence="5">
    <location>
        <begin position="56"/>
        <end position="66"/>
    </location>
</feature>
<evidence type="ECO:0000313" key="8">
    <source>
        <dbReference type="EMBL" id="RAL11127.1"/>
    </source>
</evidence>
<evidence type="ECO:0000256" key="5">
    <source>
        <dbReference type="SAM" id="MobiDB-lite"/>
    </source>
</evidence>
<evidence type="ECO:0000256" key="2">
    <source>
        <dbReference type="ARBA" id="ARBA00022884"/>
    </source>
</evidence>
<dbReference type="PANTHER" id="PTHR22792:SF140">
    <property type="entry name" value="ACHILLES, ISOFORM A"/>
    <property type="match status" value="1"/>
</dbReference>
<feature type="compositionally biased region" description="Basic and acidic residues" evidence="5">
    <location>
        <begin position="39"/>
        <end position="55"/>
    </location>
</feature>
<dbReference type="InterPro" id="IPR012677">
    <property type="entry name" value="Nucleotide-bd_a/b_plait_sf"/>
</dbReference>
<comment type="subcellular location">
    <subcellularLocation>
        <location evidence="1">Nucleus</location>
    </subcellularLocation>
</comment>
<evidence type="ECO:0000259" key="6">
    <source>
        <dbReference type="PROSITE" id="PS50102"/>
    </source>
</evidence>
<gene>
    <name evidence="8" type="ORF">BO97DRAFT_406360</name>
</gene>
<organism evidence="8 9">
    <name type="scientific">Aspergillus homomorphus (strain CBS 101889)</name>
    <dbReference type="NCBI Taxonomy" id="1450537"/>
    <lineage>
        <taxon>Eukaryota</taxon>
        <taxon>Fungi</taxon>
        <taxon>Dikarya</taxon>
        <taxon>Ascomycota</taxon>
        <taxon>Pezizomycotina</taxon>
        <taxon>Eurotiomycetes</taxon>
        <taxon>Eurotiomycetidae</taxon>
        <taxon>Eurotiales</taxon>
        <taxon>Aspergillaceae</taxon>
        <taxon>Aspergillus</taxon>
        <taxon>Aspergillus subgen. Circumdati</taxon>
    </lineage>
</organism>
<dbReference type="GO" id="GO:1990904">
    <property type="term" value="C:ribonucleoprotein complex"/>
    <property type="evidence" value="ECO:0007669"/>
    <property type="project" value="InterPro"/>
</dbReference>
<dbReference type="SUPFAM" id="SSF54928">
    <property type="entry name" value="RNA-binding domain, RBD"/>
    <property type="match status" value="1"/>
</dbReference>
<feature type="compositionally biased region" description="Basic and acidic residues" evidence="5">
    <location>
        <begin position="332"/>
        <end position="346"/>
    </location>
</feature>
<dbReference type="PANTHER" id="PTHR22792">
    <property type="entry name" value="LUPUS LA PROTEIN-RELATED"/>
    <property type="match status" value="1"/>
</dbReference>
<name>A0A395HTI4_ASPHC</name>
<sequence length="411" mass="45846">MSDEQKPVAQPNAEAEKDVQNVLAELKGDSSEAAAAPAAEEKKQTTDEAAEEARIVEAAAKLGEQSAKAEEAKQESKKQDEQRSNNNQGGRSGRPNYRNNVKFDPSNQEVTSDPVQIRKQVEFYFSDSNLPMDKFLLSKVGGSSNRPVSLELLHSFKRMRRFQPFSAIVEAIKSSEMVELTDNDTCVRRKTPLPETVTANHDPTVVRTFEDKSMNRSIYAKGFGEEGPTTQLEIEEFFAPHGPVNAIRLRRAYDKTFKGSVFVEFESEEKQQAFLALDPKPKWKDQDLLIKSKKDYCDEKVREIEAGRVKPNGGRGRGGHRGGRGRGGNRGGRGDNKRGDWRDRRGGANQKNGASDKKEEPKEERREVQKDARGVPVVQSTTEESSGQKRSREEDGANGDHPAKKVDAKQE</sequence>
<dbReference type="InterPro" id="IPR036388">
    <property type="entry name" value="WH-like_DNA-bd_sf"/>
</dbReference>
<feature type="compositionally biased region" description="Basic and acidic residues" evidence="5">
    <location>
        <begin position="67"/>
        <end position="83"/>
    </location>
</feature>
<evidence type="ECO:0008006" key="10">
    <source>
        <dbReference type="Google" id="ProtNLM"/>
    </source>
</evidence>
<dbReference type="InterPro" id="IPR036390">
    <property type="entry name" value="WH_DNA-bd_sf"/>
</dbReference>
<dbReference type="InterPro" id="IPR035979">
    <property type="entry name" value="RBD_domain_sf"/>
</dbReference>
<dbReference type="EMBL" id="KZ824290">
    <property type="protein sequence ID" value="RAL11127.1"/>
    <property type="molecule type" value="Genomic_DNA"/>
</dbReference>
<dbReference type="CDD" id="cd12291">
    <property type="entry name" value="RRM1_La"/>
    <property type="match status" value="1"/>
</dbReference>
<reference evidence="8 9" key="1">
    <citation type="submission" date="2018-02" db="EMBL/GenBank/DDBJ databases">
        <title>The genomes of Aspergillus section Nigri reveals drivers in fungal speciation.</title>
        <authorList>
            <consortium name="DOE Joint Genome Institute"/>
            <person name="Vesth T.C."/>
            <person name="Nybo J."/>
            <person name="Theobald S."/>
            <person name="Brandl J."/>
            <person name="Frisvad J.C."/>
            <person name="Nielsen K.F."/>
            <person name="Lyhne E.K."/>
            <person name="Kogle M.E."/>
            <person name="Kuo A."/>
            <person name="Riley R."/>
            <person name="Clum A."/>
            <person name="Nolan M."/>
            <person name="Lipzen A."/>
            <person name="Salamov A."/>
            <person name="Henrissat B."/>
            <person name="Wiebenga A."/>
            <person name="De vries R.P."/>
            <person name="Grigoriev I.V."/>
            <person name="Mortensen U.H."/>
            <person name="Andersen M.R."/>
            <person name="Baker S.E."/>
        </authorList>
    </citation>
    <scope>NUCLEOTIDE SEQUENCE [LARGE SCALE GENOMIC DNA]</scope>
    <source>
        <strain evidence="8 9">CBS 101889</strain>
    </source>
</reference>
<feature type="domain" description="RRM" evidence="6">
    <location>
        <begin position="216"/>
        <end position="295"/>
    </location>
</feature>
<dbReference type="PROSITE" id="PS50961">
    <property type="entry name" value="HTH_LA"/>
    <property type="match status" value="1"/>
</dbReference>
<dbReference type="GO" id="GO:0003729">
    <property type="term" value="F:mRNA binding"/>
    <property type="evidence" value="ECO:0007669"/>
    <property type="project" value="TreeGrafter"/>
</dbReference>
<dbReference type="GO" id="GO:0005634">
    <property type="term" value="C:nucleus"/>
    <property type="evidence" value="ECO:0007669"/>
    <property type="project" value="UniProtKB-SubCell"/>
</dbReference>
<dbReference type="Gene3D" id="1.10.10.10">
    <property type="entry name" value="Winged helix-like DNA-binding domain superfamily/Winged helix DNA-binding domain"/>
    <property type="match status" value="1"/>
</dbReference>
<dbReference type="AlphaFoldDB" id="A0A395HTI4"/>
<feature type="compositionally biased region" description="Basic and acidic residues" evidence="5">
    <location>
        <begin position="386"/>
        <end position="395"/>
    </location>
</feature>
<dbReference type="PROSITE" id="PS50102">
    <property type="entry name" value="RRM"/>
    <property type="match status" value="1"/>
</dbReference>
<proteinExistence type="predicted"/>
<accession>A0A395HTI4</accession>
<dbReference type="Gene3D" id="3.30.70.330">
    <property type="match status" value="1"/>
</dbReference>
<protein>
    <recommendedName>
        <fullName evidence="10">RNA-binding La domain protein</fullName>
    </recommendedName>
</protein>
<dbReference type="GeneID" id="37199694"/>
<feature type="compositionally biased region" description="Basic and acidic residues" evidence="5">
    <location>
        <begin position="401"/>
        <end position="411"/>
    </location>
</feature>
<keyword evidence="2 4" id="KW-0694">RNA-binding</keyword>
<dbReference type="InterPro" id="IPR006630">
    <property type="entry name" value="La_HTH"/>
</dbReference>
<feature type="domain" description="HTH La-type RNA-binding" evidence="7">
    <location>
        <begin position="107"/>
        <end position="197"/>
    </location>
</feature>
<dbReference type="Pfam" id="PF00076">
    <property type="entry name" value="RRM_1"/>
    <property type="match status" value="1"/>
</dbReference>
<dbReference type="Pfam" id="PF05383">
    <property type="entry name" value="La"/>
    <property type="match status" value="1"/>
</dbReference>
<evidence type="ECO:0000256" key="1">
    <source>
        <dbReference type="ARBA" id="ARBA00004123"/>
    </source>
</evidence>
<dbReference type="InterPro" id="IPR002344">
    <property type="entry name" value="Lupus_La"/>
</dbReference>
<dbReference type="SMART" id="SM00360">
    <property type="entry name" value="RRM"/>
    <property type="match status" value="1"/>
</dbReference>
<keyword evidence="3" id="KW-0539">Nucleus</keyword>
<dbReference type="SUPFAM" id="SSF46785">
    <property type="entry name" value="Winged helix' DNA-binding domain"/>
    <property type="match status" value="1"/>
</dbReference>
<dbReference type="InterPro" id="IPR000504">
    <property type="entry name" value="RRM_dom"/>
</dbReference>
<feature type="region of interest" description="Disordered" evidence="5">
    <location>
        <begin position="307"/>
        <end position="411"/>
    </location>
</feature>
<dbReference type="InterPro" id="IPR045180">
    <property type="entry name" value="La_dom_prot"/>
</dbReference>
<dbReference type="Proteomes" id="UP000248961">
    <property type="component" value="Unassembled WGS sequence"/>
</dbReference>
<dbReference type="OrthoDB" id="439993at2759"/>
<dbReference type="PRINTS" id="PR00302">
    <property type="entry name" value="LUPUSLA"/>
</dbReference>